<accession>A0A1C0A875</accession>
<protein>
    <recommendedName>
        <fullName evidence="4">Protein kinase domain-containing protein</fullName>
    </recommendedName>
</protein>
<dbReference type="RefSeq" id="WP_068718233.1">
    <property type="nucleotide sequence ID" value="NZ_LWDV01000009.1"/>
</dbReference>
<evidence type="ECO:0000256" key="1">
    <source>
        <dbReference type="PROSITE-ProRule" id="PRU10141"/>
    </source>
</evidence>
<dbReference type="InterPro" id="IPR011009">
    <property type="entry name" value="Kinase-like_dom_sf"/>
</dbReference>
<dbReference type="Gene3D" id="3.30.200.20">
    <property type="entry name" value="Phosphorylase Kinase, domain 1"/>
    <property type="match status" value="1"/>
</dbReference>
<dbReference type="InterPro" id="IPR017441">
    <property type="entry name" value="Protein_kinase_ATP_BS"/>
</dbReference>
<proteinExistence type="predicted"/>
<dbReference type="OrthoDB" id="9788659at2"/>
<gene>
    <name evidence="2" type="ORF">U472_10485</name>
</gene>
<dbReference type="SUPFAM" id="SSF56112">
    <property type="entry name" value="Protein kinase-like (PK-like)"/>
    <property type="match status" value="1"/>
</dbReference>
<keyword evidence="3" id="KW-1185">Reference proteome</keyword>
<evidence type="ECO:0000313" key="2">
    <source>
        <dbReference type="EMBL" id="OCL26420.1"/>
    </source>
</evidence>
<dbReference type="AlphaFoldDB" id="A0A1C0A875"/>
<feature type="binding site" evidence="1">
    <location>
        <position position="39"/>
    </location>
    <ligand>
        <name>ATP</name>
        <dbReference type="ChEBI" id="CHEBI:30616"/>
    </ligand>
</feature>
<comment type="caution">
    <text evidence="2">The sequence shown here is derived from an EMBL/GenBank/DDBJ whole genome shotgun (WGS) entry which is preliminary data.</text>
</comment>
<keyword evidence="1" id="KW-0067">ATP-binding</keyword>
<dbReference type="EMBL" id="LWDV01000009">
    <property type="protein sequence ID" value="OCL26420.1"/>
    <property type="molecule type" value="Genomic_DNA"/>
</dbReference>
<keyword evidence="1" id="KW-0547">Nucleotide-binding</keyword>
<evidence type="ECO:0000313" key="3">
    <source>
        <dbReference type="Proteomes" id="UP000093514"/>
    </source>
</evidence>
<dbReference type="PROSITE" id="PS00107">
    <property type="entry name" value="PROTEIN_KINASE_ATP"/>
    <property type="match status" value="1"/>
</dbReference>
<reference evidence="2 3" key="2">
    <citation type="submission" date="2016-08" db="EMBL/GenBank/DDBJ databases">
        <title>Orenia metallireducens sp. nov. strain Z6, a Novel Metal-reducing Firmicute from the Deep Subsurface.</title>
        <authorList>
            <person name="Maxim B.I."/>
            <person name="Kenneth K."/>
            <person name="Flynn T.M."/>
            <person name="Oloughlin E.J."/>
            <person name="Locke R.A."/>
            <person name="Weber J.R."/>
            <person name="Egan S.M."/>
            <person name="Mackie R.I."/>
            <person name="Cann I.K."/>
        </authorList>
    </citation>
    <scope>NUCLEOTIDE SEQUENCE [LARGE SCALE GENOMIC DNA]</scope>
    <source>
        <strain evidence="2 3">Z6</strain>
    </source>
</reference>
<organism evidence="2 3">
    <name type="scientific">Orenia metallireducens</name>
    <dbReference type="NCBI Taxonomy" id="1413210"/>
    <lineage>
        <taxon>Bacteria</taxon>
        <taxon>Bacillati</taxon>
        <taxon>Bacillota</taxon>
        <taxon>Clostridia</taxon>
        <taxon>Halanaerobiales</taxon>
        <taxon>Halobacteroidaceae</taxon>
        <taxon>Orenia</taxon>
    </lineage>
</organism>
<dbReference type="GO" id="GO:0005524">
    <property type="term" value="F:ATP binding"/>
    <property type="evidence" value="ECO:0007669"/>
    <property type="project" value="UniProtKB-UniRule"/>
</dbReference>
<dbReference type="Proteomes" id="UP000093514">
    <property type="component" value="Unassembled WGS sequence"/>
</dbReference>
<sequence length="70" mass="8235">METKRLKNYEIKTKPIGRGQFAYVCWGRDLNQQREVAIKSSSHFNTSKKEATVMESYGSHPFLPEFYDFL</sequence>
<evidence type="ECO:0008006" key="4">
    <source>
        <dbReference type="Google" id="ProtNLM"/>
    </source>
</evidence>
<reference evidence="3" key="1">
    <citation type="submission" date="2016-07" db="EMBL/GenBank/DDBJ databases">
        <authorList>
            <person name="Florea S."/>
            <person name="Webb J.S."/>
            <person name="Jaromczyk J."/>
            <person name="Schardl C.L."/>
        </authorList>
    </citation>
    <scope>NUCLEOTIDE SEQUENCE [LARGE SCALE GENOMIC DNA]</scope>
    <source>
        <strain evidence="3">Z6</strain>
    </source>
</reference>
<name>A0A1C0A875_9FIRM</name>